<gene>
    <name evidence="1" type="ORF">EPJ78_04045</name>
</gene>
<dbReference type="Pfam" id="PF13650">
    <property type="entry name" value="Asp_protease_2"/>
    <property type="match status" value="1"/>
</dbReference>
<evidence type="ECO:0000313" key="2">
    <source>
        <dbReference type="Proteomes" id="UP000322814"/>
    </source>
</evidence>
<evidence type="ECO:0000313" key="1">
    <source>
        <dbReference type="EMBL" id="TXJ37890.1"/>
    </source>
</evidence>
<dbReference type="EMBL" id="SAYB01000003">
    <property type="protein sequence ID" value="TXJ37890.1"/>
    <property type="molecule type" value="Genomic_DNA"/>
</dbReference>
<dbReference type="AlphaFoldDB" id="A0A5C8ENX4"/>
<accession>A0A5C8ENX4</accession>
<name>A0A5C8ENX4_9SPIR</name>
<dbReference type="SUPFAM" id="SSF50630">
    <property type="entry name" value="Acid proteases"/>
    <property type="match status" value="1"/>
</dbReference>
<dbReference type="GO" id="GO:0006508">
    <property type="term" value="P:proteolysis"/>
    <property type="evidence" value="ECO:0007669"/>
    <property type="project" value="InterPro"/>
</dbReference>
<comment type="caution">
    <text evidence="1">The sequence shown here is derived from an EMBL/GenBank/DDBJ whole genome shotgun (WGS) entry which is preliminary data.</text>
</comment>
<dbReference type="InterPro" id="IPR021109">
    <property type="entry name" value="Peptidase_aspartic_dom_sf"/>
</dbReference>
<proteinExistence type="predicted"/>
<dbReference type="InterPro" id="IPR001969">
    <property type="entry name" value="Aspartic_peptidase_AS"/>
</dbReference>
<dbReference type="PROSITE" id="PS00141">
    <property type="entry name" value="ASP_PROTEASE"/>
    <property type="match status" value="1"/>
</dbReference>
<protein>
    <recommendedName>
        <fullName evidence="3">Peptidase A2 domain-containing protein</fullName>
    </recommendedName>
</protein>
<dbReference type="GO" id="GO:0004190">
    <property type="term" value="F:aspartic-type endopeptidase activity"/>
    <property type="evidence" value="ECO:0007669"/>
    <property type="project" value="InterPro"/>
</dbReference>
<reference evidence="1 2" key="1">
    <citation type="journal article" date="1992" name="Lakartidningen">
        <title>[Penicillin V and not amoxicillin is the first choice preparation in acute otitis].</title>
        <authorList>
            <person name="Kamme C."/>
            <person name="Lundgren K."/>
            <person name="Prellner K."/>
        </authorList>
    </citation>
    <scope>NUCLEOTIDE SEQUENCE [LARGE SCALE GENOMIC DNA]</scope>
    <source>
        <strain evidence="1 2">PC4580III</strain>
    </source>
</reference>
<dbReference type="Gene3D" id="2.40.70.10">
    <property type="entry name" value="Acid Proteases"/>
    <property type="match status" value="1"/>
</dbReference>
<sequence>MPPKDTLQARALFDTGANVSCITESAAKHLKLKPIGKVSVATASNNIFCNKYRIKLSLPFPTNDPFTVRMSEILNSEVTETQNNPNFDIIIGMDIISLGILIVSGNTFTFSI</sequence>
<dbReference type="Proteomes" id="UP000322814">
    <property type="component" value="Unassembled WGS sequence"/>
</dbReference>
<organism evidence="1 2">
    <name type="scientific">Brachyspira aalborgi</name>
    <dbReference type="NCBI Taxonomy" id="29522"/>
    <lineage>
        <taxon>Bacteria</taxon>
        <taxon>Pseudomonadati</taxon>
        <taxon>Spirochaetota</taxon>
        <taxon>Spirochaetia</taxon>
        <taxon>Brachyspirales</taxon>
        <taxon>Brachyspiraceae</taxon>
        <taxon>Brachyspira</taxon>
    </lineage>
</organism>
<evidence type="ECO:0008006" key="3">
    <source>
        <dbReference type="Google" id="ProtNLM"/>
    </source>
</evidence>